<dbReference type="Proteomes" id="UP000631114">
    <property type="component" value="Unassembled WGS sequence"/>
</dbReference>
<keyword evidence="2" id="KW-1185">Reference proteome</keyword>
<protein>
    <submittedName>
        <fullName evidence="1">Uncharacterized protein</fullName>
    </submittedName>
</protein>
<dbReference type="EMBL" id="JADFTS010000004">
    <property type="protein sequence ID" value="KAF9609605.1"/>
    <property type="molecule type" value="Genomic_DNA"/>
</dbReference>
<dbReference type="Pfam" id="PF05705">
    <property type="entry name" value="DUF829"/>
    <property type="match status" value="1"/>
</dbReference>
<reference evidence="1 2" key="1">
    <citation type="submission" date="2020-10" db="EMBL/GenBank/DDBJ databases">
        <title>The Coptis chinensis genome and diversification of protoberbering-type alkaloids.</title>
        <authorList>
            <person name="Wang B."/>
            <person name="Shu S."/>
            <person name="Song C."/>
            <person name="Liu Y."/>
        </authorList>
    </citation>
    <scope>NUCLEOTIDE SEQUENCE [LARGE SCALE GENOMIC DNA]</scope>
    <source>
        <strain evidence="1">HL-2020</strain>
        <tissue evidence="1">Leaf</tissue>
    </source>
</reference>
<accession>A0A835HZ46</accession>
<gene>
    <name evidence="1" type="ORF">IFM89_017700</name>
</gene>
<sequence length="191" mass="21913">MESSVRIFSNSKTNLKHHFFSHSSFLHPKHSSLKFPPRITLLKTSFHINTPTHYSPLTFLLSLSTTHFKGLDSDPKETFFSWNQAPVTVNNGNVAVFKEKRSVLAVVMLGWLGAEEKHLKRYIELYADKGIHAVSFVVPVKDVWGFDLGKKVERRIEALGEEIVRWLSEKEDDGRERGLMFHTFSNTGWLA</sequence>
<dbReference type="PANTHER" id="PTHR12265">
    <property type="entry name" value="TRANSMEMBRANE PROTEIN 53"/>
    <property type="match status" value="1"/>
</dbReference>
<dbReference type="AlphaFoldDB" id="A0A835HZ46"/>
<comment type="caution">
    <text evidence="1">The sequence shown here is derived from an EMBL/GenBank/DDBJ whole genome shotgun (WGS) entry which is preliminary data.</text>
</comment>
<evidence type="ECO:0000313" key="2">
    <source>
        <dbReference type="Proteomes" id="UP000631114"/>
    </source>
</evidence>
<dbReference type="PANTHER" id="PTHR12265:SF11">
    <property type="entry name" value="ALPHA_BETA-HYDROLASES SUPERFAMILY PROTEIN"/>
    <property type="match status" value="1"/>
</dbReference>
<proteinExistence type="predicted"/>
<name>A0A835HZ46_9MAGN</name>
<evidence type="ECO:0000313" key="1">
    <source>
        <dbReference type="EMBL" id="KAF9609605.1"/>
    </source>
</evidence>
<organism evidence="1 2">
    <name type="scientific">Coptis chinensis</name>
    <dbReference type="NCBI Taxonomy" id="261450"/>
    <lineage>
        <taxon>Eukaryota</taxon>
        <taxon>Viridiplantae</taxon>
        <taxon>Streptophyta</taxon>
        <taxon>Embryophyta</taxon>
        <taxon>Tracheophyta</taxon>
        <taxon>Spermatophyta</taxon>
        <taxon>Magnoliopsida</taxon>
        <taxon>Ranunculales</taxon>
        <taxon>Ranunculaceae</taxon>
        <taxon>Coptidoideae</taxon>
        <taxon>Coptis</taxon>
    </lineage>
</organism>
<dbReference type="InterPro" id="IPR008547">
    <property type="entry name" value="DUF829_TMEM53"/>
</dbReference>
<dbReference type="OrthoDB" id="77878at2759"/>